<dbReference type="Gene3D" id="3.40.50.300">
    <property type="entry name" value="P-loop containing nucleotide triphosphate hydrolases"/>
    <property type="match status" value="1"/>
</dbReference>
<keyword evidence="4 7" id="KW-0067">ATP-binding</keyword>
<evidence type="ECO:0000256" key="8">
    <source>
        <dbReference type="SAM" id="Coils"/>
    </source>
</evidence>
<dbReference type="PANTHER" id="PTHR48466">
    <property type="entry name" value="OS10G0509000 PROTEIN-RELATED"/>
    <property type="match status" value="1"/>
</dbReference>
<dbReference type="GO" id="GO:0006298">
    <property type="term" value="P:mismatch repair"/>
    <property type="evidence" value="ECO:0007669"/>
    <property type="project" value="InterPro"/>
</dbReference>
<evidence type="ECO:0000313" key="12">
    <source>
        <dbReference type="Proteomes" id="UP000052020"/>
    </source>
</evidence>
<comment type="caution">
    <text evidence="11">The sequence shown here is derived from an EMBL/GenBank/DDBJ whole genome shotgun (WGS) entry which is preliminary data.</text>
</comment>
<evidence type="ECO:0000256" key="4">
    <source>
        <dbReference type="ARBA" id="ARBA00022840"/>
    </source>
</evidence>
<dbReference type="PATRIC" id="fig|1704032.3.peg.24"/>
<keyword evidence="3 7" id="KW-0378">Hydrolase</keyword>
<dbReference type="InterPro" id="IPR002625">
    <property type="entry name" value="Smr_dom"/>
</dbReference>
<keyword evidence="6 7" id="KW-0238">DNA-binding</keyword>
<keyword evidence="7" id="KW-0540">Nuclease</keyword>
<dbReference type="InterPro" id="IPR007696">
    <property type="entry name" value="DNA_mismatch_repair_MutS_core"/>
</dbReference>
<dbReference type="GO" id="GO:0016887">
    <property type="term" value="F:ATP hydrolysis activity"/>
    <property type="evidence" value="ECO:0007669"/>
    <property type="project" value="InterPro"/>
</dbReference>
<keyword evidence="1 7" id="KW-0699">rRNA-binding</keyword>
<dbReference type="InterPro" id="IPR027417">
    <property type="entry name" value="P-loop_NTPase"/>
</dbReference>
<dbReference type="PROSITE" id="PS00486">
    <property type="entry name" value="DNA_MISMATCH_REPAIR_2"/>
    <property type="match status" value="1"/>
</dbReference>
<dbReference type="InterPro" id="IPR005747">
    <property type="entry name" value="MutS2"/>
</dbReference>
<dbReference type="InterPro" id="IPR036063">
    <property type="entry name" value="Smr_dom_sf"/>
</dbReference>
<dbReference type="CDD" id="cd06503">
    <property type="entry name" value="ATP-synt_Fo_b"/>
    <property type="match status" value="1"/>
</dbReference>
<comment type="function">
    <text evidence="7">Acts as a ribosome collision sensor, splitting the ribosome into its 2 subunits. Detects stalled/collided 70S ribosomes which it binds and splits by an ATP-hydrolysis driven conformational change. Acts upstream of the ribosome quality control system (RQC), a ribosome-associated complex that mediates the extraction of incompletely synthesized nascent chains from stalled ribosomes and their subsequent degradation. Probably generates substrates for RQC.</text>
</comment>
<feature type="region of interest" description="Disordered" evidence="9">
    <location>
        <begin position="617"/>
        <end position="652"/>
    </location>
</feature>
<dbReference type="InterPro" id="IPR046893">
    <property type="entry name" value="MSSS"/>
</dbReference>
<evidence type="ECO:0000256" key="9">
    <source>
        <dbReference type="SAM" id="MobiDB-lite"/>
    </source>
</evidence>
<evidence type="ECO:0000256" key="5">
    <source>
        <dbReference type="ARBA" id="ARBA00022884"/>
    </source>
</evidence>
<feature type="compositionally biased region" description="Basic and acidic residues" evidence="9">
    <location>
        <begin position="779"/>
        <end position="788"/>
    </location>
</feature>
<keyword evidence="2 7" id="KW-0547">Nucleotide-binding</keyword>
<dbReference type="Pfam" id="PF20297">
    <property type="entry name" value="MSSS"/>
    <property type="match status" value="1"/>
</dbReference>
<accession>A0A0S7XPT2</accession>
<feature type="coiled-coil region" evidence="8">
    <location>
        <begin position="519"/>
        <end position="600"/>
    </location>
</feature>
<reference evidence="11 12" key="1">
    <citation type="journal article" date="2015" name="Microbiome">
        <title>Genomic resolution of linkages in carbon, nitrogen, and sulfur cycling among widespread estuary sediment bacteria.</title>
        <authorList>
            <person name="Baker B.J."/>
            <person name="Lazar C.S."/>
            <person name="Teske A.P."/>
            <person name="Dick G.J."/>
        </authorList>
    </citation>
    <scope>NUCLEOTIDE SEQUENCE [LARGE SCALE GENOMIC DNA]</scope>
    <source>
        <strain evidence="11">DG_56</strain>
    </source>
</reference>
<dbReference type="AlphaFoldDB" id="A0A0S7XPT2"/>
<dbReference type="EC" id="3.1.-.-" evidence="7"/>
<keyword evidence="5 7" id="KW-0694">RNA-binding</keyword>
<dbReference type="CDD" id="cd03280">
    <property type="entry name" value="ABC_MutS2"/>
    <property type="match status" value="1"/>
</dbReference>
<dbReference type="Pfam" id="PF00488">
    <property type="entry name" value="MutS_V"/>
    <property type="match status" value="1"/>
</dbReference>
<dbReference type="SUPFAM" id="SSF48334">
    <property type="entry name" value="DNA repair protein MutS, domain III"/>
    <property type="match status" value="1"/>
</dbReference>
<dbReference type="SMART" id="SM00534">
    <property type="entry name" value="MUTSac"/>
    <property type="match status" value="1"/>
</dbReference>
<keyword evidence="7" id="KW-0255">Endonuclease</keyword>
<comment type="function">
    <text evidence="7">Endonuclease that is involved in the suppression of homologous recombination and thus may have a key role in the control of bacterial genetic diversity.</text>
</comment>
<evidence type="ECO:0000313" key="11">
    <source>
        <dbReference type="EMBL" id="KPJ64514.1"/>
    </source>
</evidence>
<dbReference type="GO" id="GO:0019843">
    <property type="term" value="F:rRNA binding"/>
    <property type="evidence" value="ECO:0007669"/>
    <property type="project" value="UniProtKB-UniRule"/>
</dbReference>
<dbReference type="InterPro" id="IPR045076">
    <property type="entry name" value="MutS"/>
</dbReference>
<dbReference type="GO" id="GO:0045910">
    <property type="term" value="P:negative regulation of DNA recombination"/>
    <property type="evidence" value="ECO:0007669"/>
    <property type="project" value="InterPro"/>
</dbReference>
<evidence type="ECO:0000256" key="3">
    <source>
        <dbReference type="ARBA" id="ARBA00022801"/>
    </source>
</evidence>
<evidence type="ECO:0000256" key="1">
    <source>
        <dbReference type="ARBA" id="ARBA00022730"/>
    </source>
</evidence>
<gene>
    <name evidence="7" type="primary">mutS2</name>
    <name evidence="7" type="synonym">rqcU</name>
    <name evidence="11" type="ORF">AMK68_01485</name>
</gene>
<feature type="binding site" evidence="7">
    <location>
        <begin position="331"/>
        <end position="338"/>
    </location>
    <ligand>
        <name>ATP</name>
        <dbReference type="ChEBI" id="CHEBI:30616"/>
    </ligand>
</feature>
<dbReference type="GO" id="GO:0072344">
    <property type="term" value="P:rescue of stalled ribosome"/>
    <property type="evidence" value="ECO:0007669"/>
    <property type="project" value="UniProtKB-UniRule"/>
</dbReference>
<evidence type="ECO:0000259" key="10">
    <source>
        <dbReference type="PROSITE" id="PS00486"/>
    </source>
</evidence>
<dbReference type="GO" id="GO:0030983">
    <property type="term" value="F:mismatched DNA binding"/>
    <property type="evidence" value="ECO:0007669"/>
    <property type="project" value="InterPro"/>
</dbReference>
<feature type="coiled-coil region" evidence="8">
    <location>
        <begin position="227"/>
        <end position="255"/>
    </location>
</feature>
<dbReference type="SUPFAM" id="SSF160443">
    <property type="entry name" value="SMR domain-like"/>
    <property type="match status" value="1"/>
</dbReference>
<evidence type="ECO:0000256" key="7">
    <source>
        <dbReference type="HAMAP-Rule" id="MF_00092"/>
    </source>
</evidence>
<feature type="region of interest" description="Disordered" evidence="9">
    <location>
        <begin position="779"/>
        <end position="818"/>
    </location>
</feature>
<protein>
    <recommendedName>
        <fullName evidence="7">Endonuclease MutS2</fullName>
        <ecNumber evidence="7">3.1.-.-</ecNumber>
    </recommendedName>
    <alternativeName>
        <fullName evidence="7">Ribosome-associated protein quality control-upstream factor</fullName>
        <shortName evidence="7">RQC-upstream factor</shortName>
        <shortName evidence="7">RqcU</shortName>
        <ecNumber evidence="7">3.6.4.-</ecNumber>
    </alternativeName>
</protein>
<dbReference type="SMART" id="SM00533">
    <property type="entry name" value="MUTSd"/>
    <property type="match status" value="1"/>
</dbReference>
<dbReference type="Pfam" id="PF01713">
    <property type="entry name" value="Smr"/>
    <property type="match status" value="1"/>
</dbReference>
<comment type="subunit">
    <text evidence="7">Homodimer. Binds to stalled ribosomes, contacting rRNA.</text>
</comment>
<dbReference type="EC" id="3.6.4.-" evidence="7"/>
<dbReference type="GO" id="GO:0140664">
    <property type="term" value="F:ATP-dependent DNA damage sensor activity"/>
    <property type="evidence" value="ECO:0007669"/>
    <property type="project" value="InterPro"/>
</dbReference>
<dbReference type="PIRSF" id="PIRSF005814">
    <property type="entry name" value="MutS_YshD"/>
    <property type="match status" value="1"/>
</dbReference>
<dbReference type="InterPro" id="IPR036187">
    <property type="entry name" value="DNA_mismatch_repair_MutS_sf"/>
</dbReference>
<dbReference type="EMBL" id="LIZY01000023">
    <property type="protein sequence ID" value="KPJ64514.1"/>
    <property type="molecule type" value="Genomic_DNA"/>
</dbReference>
<proteinExistence type="inferred from homology"/>
<evidence type="ECO:0000256" key="2">
    <source>
        <dbReference type="ARBA" id="ARBA00022741"/>
    </source>
</evidence>
<dbReference type="InterPro" id="IPR000432">
    <property type="entry name" value="DNA_mismatch_repair_MutS_C"/>
</dbReference>
<dbReference type="Gene3D" id="3.30.1370.110">
    <property type="match status" value="1"/>
</dbReference>
<keyword evidence="8" id="KW-0175">Coiled coil</keyword>
<dbReference type="GO" id="GO:0004519">
    <property type="term" value="F:endonuclease activity"/>
    <property type="evidence" value="ECO:0007669"/>
    <property type="project" value="UniProtKB-UniRule"/>
</dbReference>
<comment type="similarity">
    <text evidence="7">Belongs to the DNA mismatch repair MutS family. MutS2 subfamily.</text>
</comment>
<dbReference type="FunFam" id="3.40.50.300:FF:000830">
    <property type="entry name" value="Endonuclease MutS2"/>
    <property type="match status" value="1"/>
</dbReference>
<organism evidence="11 12">
    <name type="scientific">candidate division KD3-62 bacterium DG_56</name>
    <dbReference type="NCBI Taxonomy" id="1704032"/>
    <lineage>
        <taxon>Bacteria</taxon>
        <taxon>candidate division KD3-62</taxon>
    </lineage>
</organism>
<feature type="domain" description="DNA mismatch repair proteins mutS family" evidence="10">
    <location>
        <begin position="406"/>
        <end position="422"/>
    </location>
</feature>
<dbReference type="SMART" id="SM00463">
    <property type="entry name" value="SMR"/>
    <property type="match status" value="1"/>
</dbReference>
<dbReference type="HAMAP" id="MF_00092">
    <property type="entry name" value="MutS2"/>
    <property type="match status" value="1"/>
</dbReference>
<dbReference type="GO" id="GO:0043023">
    <property type="term" value="F:ribosomal large subunit binding"/>
    <property type="evidence" value="ECO:0007669"/>
    <property type="project" value="UniProtKB-UniRule"/>
</dbReference>
<dbReference type="Proteomes" id="UP000052020">
    <property type="component" value="Unassembled WGS sequence"/>
</dbReference>
<dbReference type="PANTHER" id="PTHR48466:SF2">
    <property type="entry name" value="OS10G0509000 PROTEIN"/>
    <property type="match status" value="1"/>
</dbReference>
<sequence>MDERTLRVLEYAQIKALLAREAGSTVAKERVEQLSPSTDFEVVSHLLAETSEARALLDEEGSIPLGGVHDIRESVDLAGKGGVLEPDALLDIAATAAASRRLRGFLLNVRDDYPLLAEYAGQLEIFRDLEDAIDRALTGEGQVRDDASPELVRARQRVRSLNHSVHTRLEAIINSPAYRRMVQEPIITIRNERLCVPVRSEFKGEFKGIVHDASASGATLFMEPLSVVELNNELREAQRREQEEIRRVLARLSAQVADLAGSLLMSLEGLAAVDFIAARAKLSQSMDASPPQVNREGIIELSAARHPLLAGKVVPIDMRLGDGFNTLVITGPNTGGKTVALKTVGLLTLMAQSGLHIPSSEGSRVAMFGQVFADIGDEQSIQQNLSTFSSHMSQIVSIMRQVQPNALVLLDEIGAGTDPSEGAALAKALLSVLHSLDARTVATTHYGELKAFAFSEPGIENASVEFDPETLRPLYRVQIGLPGSSNAFAIAQRLGLPASVLETAESMMGAVRTHLDRGIEQVEATHRALEAERLAVDQQRSEVERLKAEYERLTADLQARRSKLIHQAREEARALLEEARAEITDMVESTRAALREARKRDHRGPGPVEIKRAARERTARIEESVGPPEPVEPAPEARAEPARRSPRAVRGRPGEEVWVRPLRQKGTIQSLPDQEGDVEVQVGILRVKARVTDLEPLPEAVGSAAPDSPVAQIQTAKAQVSPELNLVGQRVADAIYELEKYLDDALVGGLAEVRIIHGLGTGALRSAVGETLERHPHVADYRPAEREQGGAGATVVRLRSPGEPPPAVAPDAHPDPAE</sequence>
<dbReference type="SUPFAM" id="SSF52540">
    <property type="entry name" value="P-loop containing nucleoside triphosphate hydrolases"/>
    <property type="match status" value="1"/>
</dbReference>
<dbReference type="GO" id="GO:0005524">
    <property type="term" value="F:ATP binding"/>
    <property type="evidence" value="ECO:0007669"/>
    <property type="project" value="UniProtKB-UniRule"/>
</dbReference>
<name>A0A0S7XPT2_9BACT</name>
<dbReference type="NCBIfam" id="TIGR01069">
    <property type="entry name" value="mutS2"/>
    <property type="match status" value="1"/>
</dbReference>
<evidence type="ECO:0000256" key="6">
    <source>
        <dbReference type="ARBA" id="ARBA00023125"/>
    </source>
</evidence>